<name>A0ABQ5IZE8_9ASTR</name>
<dbReference type="Proteomes" id="UP001151760">
    <property type="component" value="Unassembled WGS sequence"/>
</dbReference>
<comment type="caution">
    <text evidence="3">The sequence shown here is derived from an EMBL/GenBank/DDBJ whole genome shotgun (WGS) entry which is preliminary data.</text>
</comment>
<organism evidence="3 4">
    <name type="scientific">Tanacetum coccineum</name>
    <dbReference type="NCBI Taxonomy" id="301880"/>
    <lineage>
        <taxon>Eukaryota</taxon>
        <taxon>Viridiplantae</taxon>
        <taxon>Streptophyta</taxon>
        <taxon>Embryophyta</taxon>
        <taxon>Tracheophyta</taxon>
        <taxon>Spermatophyta</taxon>
        <taxon>Magnoliopsida</taxon>
        <taxon>eudicotyledons</taxon>
        <taxon>Gunneridae</taxon>
        <taxon>Pentapetalae</taxon>
        <taxon>asterids</taxon>
        <taxon>campanulids</taxon>
        <taxon>Asterales</taxon>
        <taxon>Asteraceae</taxon>
        <taxon>Asteroideae</taxon>
        <taxon>Anthemideae</taxon>
        <taxon>Anthemidinae</taxon>
        <taxon>Tanacetum</taxon>
    </lineage>
</organism>
<dbReference type="InterPro" id="IPR005162">
    <property type="entry name" value="Retrotrans_gag_dom"/>
</dbReference>
<sequence>MVNTRSNNLIPTTPTPTDPIQAVLAAIQETLTSIQAEVRTHTTEIANLKRGEGTSQPRTGELTGQPRPHPEPTTPYRKLIKIEFPKFSGDNVKDWVYRCKQFFQIDGVVDGRKVQLASMHMFDAALVWYQQYVKKYTENTPWEHFEVEVVKRFGVLYDDPIVELKNLKQTGSVQTYQEAFEALLNKVDLLEPVAVTTTLSETYGLARMQEATNTILKPRYNTPLLPTPKQSTTTYAIKAVTTPVKSNSIGQSSGYVTRNGVHKPYRLTQKELEDKRTKGQCFYCDQKYTPGHKCSGQLHSIEVICDGDFDNHIDGDKETYEDCVGDMIKVTDSPQITLNALFGLNSYQTMRIRGRIGKQVVNILIDYGSTHNFLDIHTSKKLGRRLDKTTPMQVLVATGQKMLNTS</sequence>
<feature type="domain" description="Retrotransposon gag" evidence="2">
    <location>
        <begin position="115"/>
        <end position="188"/>
    </location>
</feature>
<dbReference type="Pfam" id="PF03732">
    <property type="entry name" value="Retrotrans_gag"/>
    <property type="match status" value="1"/>
</dbReference>
<reference evidence="3" key="1">
    <citation type="journal article" date="2022" name="Int. J. Mol. Sci.">
        <title>Draft Genome of Tanacetum Coccineum: Genomic Comparison of Closely Related Tanacetum-Family Plants.</title>
        <authorList>
            <person name="Yamashiro T."/>
            <person name="Shiraishi A."/>
            <person name="Nakayama K."/>
            <person name="Satake H."/>
        </authorList>
    </citation>
    <scope>NUCLEOTIDE SEQUENCE</scope>
</reference>
<keyword evidence="4" id="KW-1185">Reference proteome</keyword>
<evidence type="ECO:0000313" key="4">
    <source>
        <dbReference type="Proteomes" id="UP001151760"/>
    </source>
</evidence>
<evidence type="ECO:0000259" key="2">
    <source>
        <dbReference type="Pfam" id="PF03732"/>
    </source>
</evidence>
<evidence type="ECO:0000256" key="1">
    <source>
        <dbReference type="SAM" id="MobiDB-lite"/>
    </source>
</evidence>
<reference evidence="3" key="2">
    <citation type="submission" date="2022-01" db="EMBL/GenBank/DDBJ databases">
        <authorList>
            <person name="Yamashiro T."/>
            <person name="Shiraishi A."/>
            <person name="Satake H."/>
            <person name="Nakayama K."/>
        </authorList>
    </citation>
    <scope>NUCLEOTIDE SEQUENCE</scope>
</reference>
<gene>
    <name evidence="3" type="ORF">Tco_1122037</name>
</gene>
<dbReference type="CDD" id="cd00303">
    <property type="entry name" value="retropepsin_like"/>
    <property type="match status" value="1"/>
</dbReference>
<proteinExistence type="predicted"/>
<accession>A0ABQ5IZE8</accession>
<evidence type="ECO:0000313" key="3">
    <source>
        <dbReference type="EMBL" id="GJU05607.1"/>
    </source>
</evidence>
<feature type="region of interest" description="Disordered" evidence="1">
    <location>
        <begin position="44"/>
        <end position="75"/>
    </location>
</feature>
<dbReference type="EMBL" id="BQNB010021362">
    <property type="protein sequence ID" value="GJU05607.1"/>
    <property type="molecule type" value="Genomic_DNA"/>
</dbReference>
<protein>
    <submittedName>
        <fullName evidence="3">Disease resistance protein</fullName>
    </submittedName>
</protein>